<evidence type="ECO:0000259" key="1">
    <source>
        <dbReference type="SMART" id="SM00587"/>
    </source>
</evidence>
<organism evidence="2 3">
    <name type="scientific">Molorchus minor</name>
    <dbReference type="NCBI Taxonomy" id="1323400"/>
    <lineage>
        <taxon>Eukaryota</taxon>
        <taxon>Metazoa</taxon>
        <taxon>Ecdysozoa</taxon>
        <taxon>Arthropoda</taxon>
        <taxon>Hexapoda</taxon>
        <taxon>Insecta</taxon>
        <taxon>Pterygota</taxon>
        <taxon>Neoptera</taxon>
        <taxon>Endopterygota</taxon>
        <taxon>Coleoptera</taxon>
        <taxon>Polyphaga</taxon>
        <taxon>Cucujiformia</taxon>
        <taxon>Chrysomeloidea</taxon>
        <taxon>Cerambycidae</taxon>
        <taxon>Lamiinae</taxon>
        <taxon>Monochamini</taxon>
        <taxon>Molorchus</taxon>
    </lineage>
</organism>
<keyword evidence="3" id="KW-1185">Reference proteome</keyword>
<dbReference type="Pfam" id="PF02958">
    <property type="entry name" value="EcKL"/>
    <property type="match status" value="2"/>
</dbReference>
<dbReference type="PANTHER" id="PTHR11012:SF30">
    <property type="entry name" value="PROTEIN KINASE-LIKE DOMAIN-CONTAINING"/>
    <property type="match status" value="1"/>
</dbReference>
<dbReference type="Proteomes" id="UP001162164">
    <property type="component" value="Unassembled WGS sequence"/>
</dbReference>
<reference evidence="2" key="1">
    <citation type="journal article" date="2023" name="Insect Mol. Biol.">
        <title>Genome sequencing provides insights into the evolution of gene families encoding plant cell wall-degrading enzymes in longhorned beetles.</title>
        <authorList>
            <person name="Shin N.R."/>
            <person name="Okamura Y."/>
            <person name="Kirsch R."/>
            <person name="Pauchet Y."/>
        </authorList>
    </citation>
    <scope>NUCLEOTIDE SEQUENCE</scope>
    <source>
        <strain evidence="2">MMC_N1</strain>
    </source>
</reference>
<dbReference type="SMART" id="SM00587">
    <property type="entry name" value="CHK"/>
    <property type="match status" value="2"/>
</dbReference>
<dbReference type="EMBL" id="JAPWTJ010000559">
    <property type="protein sequence ID" value="KAJ8977350.1"/>
    <property type="molecule type" value="Genomic_DNA"/>
</dbReference>
<feature type="domain" description="CHK kinase-like" evidence="1">
    <location>
        <begin position="547"/>
        <end position="707"/>
    </location>
</feature>
<comment type="caution">
    <text evidence="2">The sequence shown here is derived from an EMBL/GenBank/DDBJ whole genome shotgun (WGS) entry which is preliminary data.</text>
</comment>
<sequence length="792" mass="91677">MSGGKPVTEETLSSWVKQAIENENIFNYQVSFIGRSEKGEGYLGEIVYVNVSGTTKEGAKKFLDIVIKYSKNHSYLRKVSPLKSAFRREIFIYNDVLPKFYQLQAEKRIEDPFDAVPKCFKTLILEDMEVLMLDNLKAHRYEMQDGQKTLNILHLKALLIEYAKLHALSFALKDQKRQEFESLTNFEYDFFKKFFSENSVKRTFQRIMDDALDILEERNDSELASMVRNLLVEDAGTMLSDLTETMDSQAVFVHNDCWNNNFMFQYKDESKTAPSKVAILDWQIAGLRSPVFDLSFLIYANSSKNELGKFDQLMETYYSTFSKYLRDLGNTGDNIPSFGLLFVPMVWRLVLSDKEEVPVFEDLKEGQEFGSIMVREEISDRDAYYERFKPHPTQVRVGIPTQVREGILLVLKSTPGKPTKMSTTVADLESWVDHLMVKKGIKNYRLDFSGSSSKGDGYLGEVNFLTVIAELDKGKEKKYNLVIKSAKKSDEFRKQTPIREAFEREIFMYTKILPIFQEFQLEHAMDQPFDKFAKCYSVCSENKREALVMNNLKSIGFEIHDRKVPQNLNHVLFVFQNYGKFHAVSLAMRKKKPGIFKSLTKNMTDIMGQFILQAKMLPNFTTDLTNGVNLLKKKGMKAIAEKYEGFENHVVDYLTNYTNSGSSQSVILHGDCWNNNMMFKYETKKVLDNIDFLLQAYYASLSDSLKELGCNAEDIFTFKELQLHWKKYGRYGVCMSAFILKIELCDSEEVVDFAESAEKGELTNAFNFEIKMQDVYNQRFMDVLIHFGEKFM</sequence>
<evidence type="ECO:0000313" key="3">
    <source>
        <dbReference type="Proteomes" id="UP001162164"/>
    </source>
</evidence>
<proteinExistence type="predicted"/>
<gene>
    <name evidence="2" type="ORF">NQ317_017765</name>
</gene>
<name>A0ABQ9JGP6_9CUCU</name>
<dbReference type="InterPro" id="IPR011009">
    <property type="entry name" value="Kinase-like_dom_sf"/>
</dbReference>
<dbReference type="InterPro" id="IPR015897">
    <property type="entry name" value="CHK_kinase-like"/>
</dbReference>
<dbReference type="SUPFAM" id="SSF56112">
    <property type="entry name" value="Protein kinase-like (PK-like)"/>
    <property type="match status" value="2"/>
</dbReference>
<protein>
    <recommendedName>
        <fullName evidence="1">CHK kinase-like domain-containing protein</fullName>
    </recommendedName>
</protein>
<accession>A0ABQ9JGP6</accession>
<dbReference type="InterPro" id="IPR004119">
    <property type="entry name" value="EcKL"/>
</dbReference>
<evidence type="ECO:0000313" key="2">
    <source>
        <dbReference type="EMBL" id="KAJ8977350.1"/>
    </source>
</evidence>
<dbReference type="PANTHER" id="PTHR11012">
    <property type="entry name" value="PROTEIN KINASE-LIKE DOMAIN-CONTAINING"/>
    <property type="match status" value="1"/>
</dbReference>
<feature type="domain" description="CHK kinase-like" evidence="1">
    <location>
        <begin position="131"/>
        <end position="327"/>
    </location>
</feature>
<dbReference type="Gene3D" id="3.90.1200.10">
    <property type="match status" value="1"/>
</dbReference>